<evidence type="ECO:0000259" key="3">
    <source>
        <dbReference type="Pfam" id="PF24661"/>
    </source>
</evidence>
<keyword evidence="1" id="KW-1133">Transmembrane helix</keyword>
<reference evidence="4 5" key="1">
    <citation type="submission" date="2019-04" db="EMBL/GenBank/DDBJ databases">
        <title>Genome analysis of Streptococcus suis strain WUSS424.</title>
        <authorList>
            <person name="Chen H."/>
            <person name="Gao X."/>
            <person name="Wu Z."/>
        </authorList>
    </citation>
    <scope>NUCLEOTIDE SEQUENCE [LARGE SCALE GENOMIC DNA]</scope>
    <source>
        <strain evidence="4 5">WUSS424</strain>
    </source>
</reference>
<dbReference type="Proteomes" id="UP000305165">
    <property type="component" value="Unassembled WGS sequence"/>
</dbReference>
<protein>
    <submittedName>
        <fullName evidence="4">Uncharacterized protein</fullName>
    </submittedName>
</protein>
<keyword evidence="1" id="KW-0812">Transmembrane</keyword>
<evidence type="ECO:0000256" key="1">
    <source>
        <dbReference type="SAM" id="Phobius"/>
    </source>
</evidence>
<dbReference type="InterPro" id="IPR056066">
    <property type="entry name" value="DUF7649"/>
</dbReference>
<dbReference type="OrthoDB" id="2351415at2"/>
<proteinExistence type="predicted"/>
<dbReference type="InterPro" id="IPR016975">
    <property type="entry name" value="Cell_wall_LiaF"/>
</dbReference>
<dbReference type="InterPro" id="IPR047793">
    <property type="entry name" value="LiaF_C"/>
</dbReference>
<dbReference type="Pfam" id="PF09922">
    <property type="entry name" value="LiaF-like_C"/>
    <property type="match status" value="1"/>
</dbReference>
<feature type="transmembrane region" description="Helical" evidence="1">
    <location>
        <begin position="58"/>
        <end position="84"/>
    </location>
</feature>
<dbReference type="AlphaFoldDB" id="A0A4T2GKV4"/>
<dbReference type="Pfam" id="PF24661">
    <property type="entry name" value="DUF7649"/>
    <property type="match status" value="1"/>
</dbReference>
<feature type="transmembrane region" description="Helical" evidence="1">
    <location>
        <begin position="30"/>
        <end position="46"/>
    </location>
</feature>
<comment type="caution">
    <text evidence="4">The sequence shown here is derived from an EMBL/GenBank/DDBJ whole genome shotgun (WGS) entry which is preliminary data.</text>
</comment>
<dbReference type="InterPro" id="IPR024425">
    <property type="entry name" value="LiaF-like_C"/>
</dbReference>
<evidence type="ECO:0000313" key="5">
    <source>
        <dbReference type="Proteomes" id="UP000305165"/>
    </source>
</evidence>
<organism evidence="4 5">
    <name type="scientific">Streptococcus suis</name>
    <dbReference type="NCBI Taxonomy" id="1307"/>
    <lineage>
        <taxon>Bacteria</taxon>
        <taxon>Bacillati</taxon>
        <taxon>Bacillota</taxon>
        <taxon>Bacilli</taxon>
        <taxon>Lactobacillales</taxon>
        <taxon>Streptococcaceae</taxon>
        <taxon>Streptococcus</taxon>
    </lineage>
</organism>
<name>A0A4T2GKV4_STRSU</name>
<evidence type="ECO:0000259" key="2">
    <source>
        <dbReference type="Pfam" id="PF09922"/>
    </source>
</evidence>
<dbReference type="EMBL" id="SSXO01000003">
    <property type="protein sequence ID" value="TIH99618.1"/>
    <property type="molecule type" value="Genomic_DNA"/>
</dbReference>
<gene>
    <name evidence="4" type="ORF">FAJ39_05245</name>
</gene>
<dbReference type="GO" id="GO:0016020">
    <property type="term" value="C:membrane"/>
    <property type="evidence" value="ECO:0007669"/>
    <property type="project" value="InterPro"/>
</dbReference>
<keyword evidence="1" id="KW-0472">Membrane</keyword>
<sequence length="231" mass="26806">MRKVQFFLLVESIIFTLAFFDVLASQQARSLLFIAFIILGLWYLLGRRQGNLLLLTGIYLIFLVFLLNPFFIFGIILLIVYIFFNFFSRYQKQNQYTHLVFEDTALAVKRDKNHWFGNQDHHYDQFGYEDINMIRLFGNDVIDLDETVLTGRDNIFVVRKTFGKTKIIVPIDVEVSLSASSIYGSVRFMGQPQLDLRNENVSLSSPNYLQSHKRIKIVVNSILGDVEVVSV</sequence>
<dbReference type="NCBIfam" id="NF040535">
    <property type="entry name" value="LiaF_C_term"/>
    <property type="match status" value="1"/>
</dbReference>
<feature type="transmembrane region" description="Helical" evidence="1">
    <location>
        <begin position="6"/>
        <end position="23"/>
    </location>
</feature>
<dbReference type="PIRSF" id="PIRSF031509">
    <property type="entry name" value="Cell_wall_LiaF/YvqF"/>
    <property type="match status" value="1"/>
</dbReference>
<evidence type="ECO:0000313" key="4">
    <source>
        <dbReference type="EMBL" id="TIH99618.1"/>
    </source>
</evidence>
<feature type="domain" description="DUF7649" evidence="3">
    <location>
        <begin position="1"/>
        <end position="85"/>
    </location>
</feature>
<accession>A0A4T2GKV4</accession>
<feature type="domain" description="Cell wall-active antibiotics response LiaF-like C-terminal" evidence="2">
    <location>
        <begin position="115"/>
        <end position="228"/>
    </location>
</feature>